<feature type="compositionally biased region" description="Polar residues" evidence="9">
    <location>
        <begin position="624"/>
        <end position="633"/>
    </location>
</feature>
<dbReference type="PANTHER" id="PTHR46613:SF1">
    <property type="entry name" value="RADIAL SPOKE HEAD 10 HOMOLOG B-RELATED"/>
    <property type="match status" value="1"/>
</dbReference>
<feature type="non-terminal residue" evidence="10">
    <location>
        <position position="919"/>
    </location>
</feature>
<keyword evidence="3" id="KW-0963">Cytoplasm</keyword>
<protein>
    <submittedName>
        <fullName evidence="10">RS10B protein</fullName>
    </submittedName>
</protein>
<dbReference type="SUPFAM" id="SSF82185">
    <property type="entry name" value="Histone H3 K4-specific methyltransferase SET7/9 N-terminal domain"/>
    <property type="match status" value="3"/>
</dbReference>
<feature type="compositionally biased region" description="Basic and acidic residues" evidence="9">
    <location>
        <begin position="680"/>
        <end position="692"/>
    </location>
</feature>
<evidence type="ECO:0000256" key="8">
    <source>
        <dbReference type="ARBA" id="ARBA00023273"/>
    </source>
</evidence>
<reference evidence="10 11" key="1">
    <citation type="journal article" date="2021" name="Cell">
        <title>Tracing the genetic footprints of vertebrate landing in non-teleost ray-finned fishes.</title>
        <authorList>
            <person name="Bi X."/>
            <person name="Wang K."/>
            <person name="Yang L."/>
            <person name="Pan H."/>
            <person name="Jiang H."/>
            <person name="Wei Q."/>
            <person name="Fang M."/>
            <person name="Yu H."/>
            <person name="Zhu C."/>
            <person name="Cai Y."/>
            <person name="He Y."/>
            <person name="Gan X."/>
            <person name="Zeng H."/>
            <person name="Yu D."/>
            <person name="Zhu Y."/>
            <person name="Jiang H."/>
            <person name="Qiu Q."/>
            <person name="Yang H."/>
            <person name="Zhang Y.E."/>
            <person name="Wang W."/>
            <person name="Zhu M."/>
            <person name="He S."/>
            <person name="Zhang G."/>
        </authorList>
    </citation>
    <scope>NUCLEOTIDE SEQUENCE [LARGE SCALE GENOMIC DNA]</scope>
    <source>
        <strain evidence="10">Bchr_013</strain>
    </source>
</reference>
<gene>
    <name evidence="10" type="primary">Rsph10b</name>
    <name evidence="10" type="ORF">GTO96_0007918</name>
</gene>
<evidence type="ECO:0000256" key="1">
    <source>
        <dbReference type="ARBA" id="ARBA00004230"/>
    </source>
</evidence>
<comment type="subcellular location">
    <subcellularLocation>
        <location evidence="1">Cell projection</location>
        <location evidence="1">Cilium</location>
        <location evidence="1">Flagellum</location>
    </subcellularLocation>
    <subcellularLocation>
        <location evidence="2">Cytoplasm</location>
        <location evidence="2">Cytoskeleton</location>
        <location evidence="2">Cilium axoneme</location>
    </subcellularLocation>
</comment>
<accession>A0A8X8BJ49</accession>
<dbReference type="SMART" id="SM00698">
    <property type="entry name" value="MORN"/>
    <property type="match status" value="9"/>
</dbReference>
<evidence type="ECO:0000256" key="4">
    <source>
        <dbReference type="ARBA" id="ARBA00022737"/>
    </source>
</evidence>
<dbReference type="InterPro" id="IPR003409">
    <property type="entry name" value="MORN"/>
</dbReference>
<dbReference type="PANTHER" id="PTHR46613">
    <property type="entry name" value="RADIAL SPOKE HEAD 10 HOMOLOG B-RELATED"/>
    <property type="match status" value="1"/>
</dbReference>
<organism evidence="10 11">
    <name type="scientific">Polypterus senegalus</name>
    <name type="common">Senegal bichir</name>
    <dbReference type="NCBI Taxonomy" id="55291"/>
    <lineage>
        <taxon>Eukaryota</taxon>
        <taxon>Metazoa</taxon>
        <taxon>Chordata</taxon>
        <taxon>Craniata</taxon>
        <taxon>Vertebrata</taxon>
        <taxon>Euteleostomi</taxon>
        <taxon>Actinopterygii</taxon>
        <taxon>Polypteriformes</taxon>
        <taxon>Polypteridae</taxon>
        <taxon>Polypterus</taxon>
    </lineage>
</organism>
<evidence type="ECO:0000313" key="10">
    <source>
        <dbReference type="EMBL" id="KAG2456091.1"/>
    </source>
</evidence>
<dbReference type="EMBL" id="JAATIS010009265">
    <property type="protein sequence ID" value="KAG2456091.1"/>
    <property type="molecule type" value="Genomic_DNA"/>
</dbReference>
<feature type="region of interest" description="Disordered" evidence="9">
    <location>
        <begin position="1"/>
        <end position="72"/>
    </location>
</feature>
<evidence type="ECO:0000256" key="6">
    <source>
        <dbReference type="ARBA" id="ARBA00023069"/>
    </source>
</evidence>
<keyword evidence="7" id="KW-0206">Cytoskeleton</keyword>
<proteinExistence type="predicted"/>
<evidence type="ECO:0000256" key="7">
    <source>
        <dbReference type="ARBA" id="ARBA00023212"/>
    </source>
</evidence>
<feature type="compositionally biased region" description="Pro residues" evidence="9">
    <location>
        <begin position="52"/>
        <end position="63"/>
    </location>
</feature>
<feature type="non-terminal residue" evidence="10">
    <location>
        <position position="1"/>
    </location>
</feature>
<keyword evidence="4" id="KW-0677">Repeat</keyword>
<evidence type="ECO:0000256" key="5">
    <source>
        <dbReference type="ARBA" id="ARBA00022846"/>
    </source>
</evidence>
<feature type="region of interest" description="Disordered" evidence="9">
    <location>
        <begin position="839"/>
        <end position="919"/>
    </location>
</feature>
<dbReference type="Proteomes" id="UP000886611">
    <property type="component" value="Unassembled WGS sequence"/>
</dbReference>
<feature type="compositionally biased region" description="Low complexity" evidence="9">
    <location>
        <begin position="899"/>
        <end position="913"/>
    </location>
</feature>
<evidence type="ECO:0000256" key="3">
    <source>
        <dbReference type="ARBA" id="ARBA00022490"/>
    </source>
</evidence>
<keyword evidence="8" id="KW-0966">Cell projection</keyword>
<keyword evidence="6" id="KW-0969">Cilium</keyword>
<evidence type="ECO:0000313" key="11">
    <source>
        <dbReference type="Proteomes" id="UP000886611"/>
    </source>
</evidence>
<keyword evidence="11" id="KW-1185">Reference proteome</keyword>
<dbReference type="GO" id="GO:0005930">
    <property type="term" value="C:axoneme"/>
    <property type="evidence" value="ECO:0007669"/>
    <property type="project" value="UniProtKB-SubCell"/>
</dbReference>
<feature type="region of interest" description="Disordered" evidence="9">
    <location>
        <begin position="621"/>
        <end position="711"/>
    </location>
</feature>
<evidence type="ECO:0000256" key="2">
    <source>
        <dbReference type="ARBA" id="ARBA00004430"/>
    </source>
</evidence>
<dbReference type="Pfam" id="PF02493">
    <property type="entry name" value="MORN"/>
    <property type="match status" value="8"/>
</dbReference>
<name>A0A8X8BJ49_POLSE</name>
<comment type="caution">
    <text evidence="10">The sequence shown here is derived from an EMBL/GenBank/DDBJ whole genome shotgun (WGS) entry which is preliminary data.</text>
</comment>
<evidence type="ECO:0000256" key="9">
    <source>
        <dbReference type="SAM" id="MobiDB-lite"/>
    </source>
</evidence>
<dbReference type="AlphaFoldDB" id="A0A8X8BJ49"/>
<dbReference type="Gene3D" id="2.20.110.10">
    <property type="entry name" value="Histone H3 K4-specific methyltransferase SET7/9 N-terminal domain"/>
    <property type="match status" value="4"/>
</dbReference>
<dbReference type="GO" id="GO:0031514">
    <property type="term" value="C:motile cilium"/>
    <property type="evidence" value="ECO:0007669"/>
    <property type="project" value="UniProtKB-SubCell"/>
</dbReference>
<feature type="compositionally biased region" description="Basic residues" evidence="9">
    <location>
        <begin position="1"/>
        <end position="10"/>
    </location>
</feature>
<sequence length="919" mass="103174">MAKGAKKKKQDKSPEVPLGKALDSSVSVTSESGLPLTPSVPEEEEPAVGPAESPPDVVPPPVEPPRELSEEPLLSQLIVERYDGGISRGLYEGEGTAWFQGGHTYQGDFVMNVPMGQGIYSWLDGSIYDGEVKDGMRHGLGTYTGGIKPVSYIGNWVCGKRHGKGTMYYNREKTSWYQGDWVNNIKEGWGTRRYQSGSIYEGQWQNNVRHGEGTMKWLATHDQYSGQWDNGIQHGQGTHMWFLVRTPDSLYPMRNAYVGEFVQGLRHGFGKFYYANGTLYDGEWRYNKKHGQGKFVFKNGRLFEGEFVEDRMLEFPNFSIDGINTPDISGIRTRSPVEDEKATQKTPRIMDRPSLLGSDIALEISGLLKALPDDRLGEEMKQVEFAVLRHITDLRQIYGVYSRLGYEHSPDNTFLLIRLQFWRFLKDCGIHRLGLTVQELDRLLYDDQTVDETHSPFDPMLFRTFLSHIVVLAYHLHHKVVSGPSAVLASCFSKLMEDNVLPKAKHVEGSFFKNHQHTVIAVNYIEKCWEIYRAWCEQSSTTWRKDSIRIRDFMWLLRDLDLFTPELTPKRFVEIIVEDIPSVYNGEYSNLEAEVTFLGFFETLLVCAEVRAPSTGKLEALGSAGSSMTTAVTTEEKTCEGPEPPETGHSILSEQVFGSRLPSASTPEKTAGTHPHVRSSRREKMESNERRSSGCQSASVGTESASGQPEDRGADVLVQSMPALGEGQAPEVPCPSTAEETSETQESELDCWYRQTYDFFIKKLFPTFDYFQLLKREAEESRLRQEALDRIAEEKAEMEARTKQHQCLGIAPCARRLTVFFVYFPLGSEKALKEAEEAAAAAEEEEEAAMAAVATEEEEKQNLSQEAAEESTQDTQAPVSEVPEEALKSNSDTIKEGDSSGSSSFTHTKSPPGGKKKKK</sequence>
<keyword evidence="5" id="KW-0282">Flagellum</keyword>
<feature type="compositionally biased region" description="Polar residues" evidence="9">
    <location>
        <begin position="693"/>
        <end position="707"/>
    </location>
</feature>